<dbReference type="OrthoDB" id="61110at2759"/>
<dbReference type="AlphaFoldDB" id="A0A3P7KLR7"/>
<reference evidence="3 4" key="1">
    <citation type="submission" date="2018-11" db="EMBL/GenBank/DDBJ databases">
        <authorList>
            <consortium name="Pathogen Informatics"/>
        </authorList>
    </citation>
    <scope>NUCLEOTIDE SEQUENCE [LARGE SCALE GENOMIC DNA]</scope>
</reference>
<dbReference type="InterPro" id="IPR051553">
    <property type="entry name" value="Ran_GTPase-activating"/>
</dbReference>
<dbReference type="SUPFAM" id="SSF50985">
    <property type="entry name" value="RCC1/BLIP-II"/>
    <property type="match status" value="1"/>
</dbReference>
<dbReference type="GO" id="GO:0005085">
    <property type="term" value="F:guanyl-nucleotide exchange factor activity"/>
    <property type="evidence" value="ECO:0007669"/>
    <property type="project" value="TreeGrafter"/>
</dbReference>
<sequence length="156" mass="16853">MMARKSTRLSEKENSSCMKQCNQAKTATTTGRRGRKRKVVEDEVTPTKALKTPRRGRTAHAKVKLSYSDFVSLEIGDRVLSCGEGEQLGHPGRTTTKKPRKVDIIEDEGLQIVQVVAGGVHSALLTADGDVYMCGINEQGTVPAIGLVLNSGNSEL</sequence>
<organism evidence="3 4">
    <name type="scientific">Strongylus vulgaris</name>
    <name type="common">Blood worm</name>
    <dbReference type="NCBI Taxonomy" id="40348"/>
    <lineage>
        <taxon>Eukaryota</taxon>
        <taxon>Metazoa</taxon>
        <taxon>Ecdysozoa</taxon>
        <taxon>Nematoda</taxon>
        <taxon>Chromadorea</taxon>
        <taxon>Rhabditida</taxon>
        <taxon>Rhabditina</taxon>
        <taxon>Rhabditomorpha</taxon>
        <taxon>Strongyloidea</taxon>
        <taxon>Strongylidae</taxon>
        <taxon>Strongylus</taxon>
    </lineage>
</organism>
<dbReference type="EMBL" id="UYYB01022003">
    <property type="protein sequence ID" value="VDM71775.1"/>
    <property type="molecule type" value="Genomic_DNA"/>
</dbReference>
<proteinExistence type="predicted"/>
<evidence type="ECO:0000313" key="4">
    <source>
        <dbReference type="Proteomes" id="UP000270094"/>
    </source>
</evidence>
<dbReference type="PROSITE" id="PS50012">
    <property type="entry name" value="RCC1_3"/>
    <property type="match status" value="1"/>
</dbReference>
<feature type="repeat" description="RCC1" evidence="1">
    <location>
        <begin position="77"/>
        <end position="128"/>
    </location>
</feature>
<dbReference type="PANTHER" id="PTHR45982">
    <property type="entry name" value="REGULATOR OF CHROMOSOME CONDENSATION"/>
    <property type="match status" value="1"/>
</dbReference>
<evidence type="ECO:0008006" key="5">
    <source>
        <dbReference type="Google" id="ProtNLM"/>
    </source>
</evidence>
<evidence type="ECO:0000256" key="2">
    <source>
        <dbReference type="SAM" id="MobiDB-lite"/>
    </source>
</evidence>
<evidence type="ECO:0000256" key="1">
    <source>
        <dbReference type="PROSITE-ProRule" id="PRU00235"/>
    </source>
</evidence>
<accession>A0A3P7KLR7</accession>
<evidence type="ECO:0000313" key="3">
    <source>
        <dbReference type="EMBL" id="VDM71775.1"/>
    </source>
</evidence>
<protein>
    <recommendedName>
        <fullName evidence="5">Regulator of chromosome condensation</fullName>
    </recommendedName>
</protein>
<dbReference type="InterPro" id="IPR009091">
    <property type="entry name" value="RCC1/BLIP-II"/>
</dbReference>
<name>A0A3P7KLR7_STRVU</name>
<dbReference type="InterPro" id="IPR000408">
    <property type="entry name" value="Reg_chr_condens"/>
</dbReference>
<dbReference type="Pfam" id="PF13540">
    <property type="entry name" value="RCC1_2"/>
    <property type="match status" value="1"/>
</dbReference>
<dbReference type="Gene3D" id="2.130.10.30">
    <property type="entry name" value="Regulator of chromosome condensation 1/beta-lactamase-inhibitor protein II"/>
    <property type="match status" value="1"/>
</dbReference>
<dbReference type="GO" id="GO:0005737">
    <property type="term" value="C:cytoplasm"/>
    <property type="evidence" value="ECO:0007669"/>
    <property type="project" value="TreeGrafter"/>
</dbReference>
<feature type="region of interest" description="Disordered" evidence="2">
    <location>
        <begin position="1"/>
        <end position="57"/>
    </location>
</feature>
<keyword evidence="4" id="KW-1185">Reference proteome</keyword>
<dbReference type="PANTHER" id="PTHR45982:SF1">
    <property type="entry name" value="REGULATOR OF CHROMOSOME CONDENSATION"/>
    <property type="match status" value="1"/>
</dbReference>
<dbReference type="Proteomes" id="UP000270094">
    <property type="component" value="Unassembled WGS sequence"/>
</dbReference>
<gene>
    <name evidence="3" type="ORF">SVUK_LOCUS6773</name>
</gene>